<proteinExistence type="inferred from homology"/>
<evidence type="ECO:0000256" key="17">
    <source>
        <dbReference type="ARBA" id="ARBA00048958"/>
    </source>
</evidence>
<feature type="transmembrane region" description="Helical" evidence="20">
    <location>
        <begin position="311"/>
        <end position="331"/>
    </location>
</feature>
<dbReference type="GO" id="GO:0006826">
    <property type="term" value="P:iron ion transport"/>
    <property type="evidence" value="ECO:0007669"/>
    <property type="project" value="UniProtKB-KW"/>
</dbReference>
<dbReference type="GeneID" id="100496101"/>
<evidence type="ECO:0000256" key="1">
    <source>
        <dbReference type="ARBA" id="ARBA00001974"/>
    </source>
</evidence>
<dbReference type="CTD" id="55240"/>
<keyword evidence="11" id="KW-0274">FAD</keyword>
<dbReference type="GO" id="GO:0005768">
    <property type="term" value="C:endosome"/>
    <property type="evidence" value="ECO:0000318"/>
    <property type="project" value="GO_Central"/>
</dbReference>
<keyword evidence="14" id="KW-0408">Iron</keyword>
<gene>
    <name evidence="23 24" type="primary">steap3</name>
</gene>
<feature type="compositionally biased region" description="Basic and acidic residues" evidence="19">
    <location>
        <begin position="475"/>
        <end position="484"/>
    </location>
</feature>
<dbReference type="Xenbase" id="XB-GENE-6031646">
    <property type="gene designation" value="steap3"/>
</dbReference>
<feature type="domain" description="Pyrroline-5-carboxylate reductase catalytic N-terminal" evidence="21">
    <location>
        <begin position="38"/>
        <end position="125"/>
    </location>
</feature>
<dbReference type="AlphaFoldDB" id="A0A8J1IUJ7"/>
<evidence type="ECO:0000256" key="5">
    <source>
        <dbReference type="ARBA" id="ARBA00022448"/>
    </source>
</evidence>
<evidence type="ECO:0000313" key="24">
    <source>
        <dbReference type="Xenbase" id="XB-GENE-6031646"/>
    </source>
</evidence>
<protein>
    <submittedName>
        <fullName evidence="23">Metalloreductase STEAP3 isoform X1</fullName>
    </submittedName>
</protein>
<keyword evidence="12 20" id="KW-1133">Transmembrane helix</keyword>
<dbReference type="KEGG" id="xtr:100496101"/>
<dbReference type="AGR" id="Xenbase:XB-GENE-6031646"/>
<evidence type="ECO:0000259" key="21">
    <source>
        <dbReference type="Pfam" id="PF03807"/>
    </source>
</evidence>
<evidence type="ECO:0000256" key="9">
    <source>
        <dbReference type="ARBA" id="ARBA00022723"/>
    </source>
</evidence>
<evidence type="ECO:0000256" key="8">
    <source>
        <dbReference type="ARBA" id="ARBA00022692"/>
    </source>
</evidence>
<evidence type="ECO:0000256" key="16">
    <source>
        <dbReference type="ARBA" id="ARBA00023136"/>
    </source>
</evidence>
<keyword evidence="7" id="KW-0285">Flavoprotein</keyword>
<name>A0A8J1IUJ7_XENTR</name>
<keyword evidence="6" id="KW-0410">Iron transport</keyword>
<dbReference type="GO" id="GO:0010008">
    <property type="term" value="C:endosome membrane"/>
    <property type="evidence" value="ECO:0007669"/>
    <property type="project" value="UniProtKB-SubCell"/>
</dbReference>
<dbReference type="Pfam" id="PF03807">
    <property type="entry name" value="F420_oxidored"/>
    <property type="match status" value="1"/>
</dbReference>
<dbReference type="GO" id="GO:0015677">
    <property type="term" value="P:copper ion import"/>
    <property type="evidence" value="ECO:0000318"/>
    <property type="project" value="GO_Central"/>
</dbReference>
<feature type="region of interest" description="Disordered" evidence="19">
    <location>
        <begin position="436"/>
        <end position="495"/>
    </location>
</feature>
<evidence type="ECO:0000256" key="10">
    <source>
        <dbReference type="ARBA" id="ARBA00022753"/>
    </source>
</evidence>
<evidence type="ECO:0000256" key="12">
    <source>
        <dbReference type="ARBA" id="ARBA00022989"/>
    </source>
</evidence>
<keyword evidence="15" id="KW-0406">Ion transport</keyword>
<keyword evidence="10" id="KW-0967">Endosome</keyword>
<evidence type="ECO:0000256" key="18">
    <source>
        <dbReference type="ARBA" id="ARBA00049387"/>
    </source>
</evidence>
<dbReference type="Gene3D" id="3.40.50.720">
    <property type="entry name" value="NAD(P)-binding Rossmann-like Domain"/>
    <property type="match status" value="1"/>
</dbReference>
<comment type="similarity">
    <text evidence="4">Belongs to the STEAP family.</text>
</comment>
<reference evidence="23" key="1">
    <citation type="submission" date="2025-08" db="UniProtKB">
        <authorList>
            <consortium name="RefSeq"/>
        </authorList>
    </citation>
    <scope>IDENTIFICATION</scope>
    <source>
        <strain evidence="23">Nigerian</strain>
        <tissue evidence="23">Liver and blood</tissue>
    </source>
</reference>
<organism evidence="22 23">
    <name type="scientific">Xenopus tropicalis</name>
    <name type="common">Western clawed frog</name>
    <name type="synonym">Silurana tropicalis</name>
    <dbReference type="NCBI Taxonomy" id="8364"/>
    <lineage>
        <taxon>Eukaryota</taxon>
        <taxon>Metazoa</taxon>
        <taxon>Chordata</taxon>
        <taxon>Craniata</taxon>
        <taxon>Vertebrata</taxon>
        <taxon>Euteleostomi</taxon>
        <taxon>Amphibia</taxon>
        <taxon>Batrachia</taxon>
        <taxon>Anura</taxon>
        <taxon>Pipoidea</taxon>
        <taxon>Pipidae</taxon>
        <taxon>Xenopodinae</taxon>
        <taxon>Xenopus</taxon>
        <taxon>Silurana</taxon>
    </lineage>
</organism>
<evidence type="ECO:0000313" key="22">
    <source>
        <dbReference type="Proteomes" id="UP000008143"/>
    </source>
</evidence>
<dbReference type="SUPFAM" id="SSF51735">
    <property type="entry name" value="NAD(P)-binding Rossmann-fold domains"/>
    <property type="match status" value="1"/>
</dbReference>
<keyword evidence="13" id="KW-0560">Oxidoreductase</keyword>
<dbReference type="OrthoDB" id="550646at2759"/>
<evidence type="ECO:0000256" key="11">
    <source>
        <dbReference type="ARBA" id="ARBA00022827"/>
    </source>
</evidence>
<keyword evidence="16 20" id="KW-0472">Membrane</keyword>
<evidence type="ECO:0000313" key="23">
    <source>
        <dbReference type="RefSeq" id="XP_031749274.1"/>
    </source>
</evidence>
<dbReference type="Proteomes" id="UP000008143">
    <property type="component" value="Chromosome 9"/>
</dbReference>
<dbReference type="GO" id="GO:0052851">
    <property type="term" value="F:ferric-chelate reductase (NADPH) activity"/>
    <property type="evidence" value="ECO:0000318"/>
    <property type="project" value="GO_Central"/>
</dbReference>
<evidence type="ECO:0000256" key="14">
    <source>
        <dbReference type="ARBA" id="ARBA00023004"/>
    </source>
</evidence>
<sequence>MQTGPGITDMPESDMARPLLERDHGGSVGPWGPSSGGTVGILGTGDFARSLATCLLCSGFKVVVGSRNPKRNAGIFPAEAELMSQEEAVKRAELLFVALYKEHYCTLRSLAGPLAHKILIDVSNNQEVNTKGESNAEYLASLFPHSTVVKGFNVVSAWALQSGPKDGNKQVLLCSNCPEARSHVAGIARSLGFTPVDMGSLSSAREIENIPLRLLPFWKVPLVLALGLFLFFYLYNFVRAVLHPYLIENQNKFYKMPLELLNITLPCVSYVLLSLVYVPGVLAAFYQLRRGTKYRRFPHWLDQWLLHRKQIGLVSFFCACLHALYSLSLPMRRSARYLLISDAVKQVGEGGSGRRVGGGAGLAHGDLRIVWHHGARAALPIGRHLPALRLQLTQLERIHLHPVPAGPGGAARQHAAHTRLRMEPGLRRKVLQVLPAPHLHPHPGGAQRHYPGPSGPAPALRPPQADADPQGLGEEELRPDHDAQSHGGSAGKFQHPVRRRCPLPLWVQLSRIYCVYLSQGMGGPTHKPTGGLLPPVL</sequence>
<comment type="cofactor">
    <cofactor evidence="1">
        <name>FAD</name>
        <dbReference type="ChEBI" id="CHEBI:57692"/>
    </cofactor>
</comment>
<evidence type="ECO:0000256" key="15">
    <source>
        <dbReference type="ARBA" id="ARBA00023065"/>
    </source>
</evidence>
<dbReference type="InterPro" id="IPR028939">
    <property type="entry name" value="P5C_Rdtase_cat_N"/>
</dbReference>
<feature type="region of interest" description="Disordered" evidence="19">
    <location>
        <begin position="405"/>
        <end position="424"/>
    </location>
</feature>
<keyword evidence="5" id="KW-0813">Transport</keyword>
<dbReference type="GO" id="GO:0005886">
    <property type="term" value="C:plasma membrane"/>
    <property type="evidence" value="ECO:0000318"/>
    <property type="project" value="GO_Central"/>
</dbReference>
<accession>A0A8J1IUJ7</accession>
<comment type="catalytic activity">
    <reaction evidence="18">
        <text>2 Fe(2+) + NADP(+) + H(+) = 2 Fe(3+) + NADPH</text>
        <dbReference type="Rhea" id="RHEA:71767"/>
        <dbReference type="ChEBI" id="CHEBI:15378"/>
        <dbReference type="ChEBI" id="CHEBI:29033"/>
        <dbReference type="ChEBI" id="CHEBI:29034"/>
        <dbReference type="ChEBI" id="CHEBI:57783"/>
        <dbReference type="ChEBI" id="CHEBI:58349"/>
    </reaction>
    <physiologicalReaction direction="right-to-left" evidence="18">
        <dbReference type="Rhea" id="RHEA:71769"/>
    </physiologicalReaction>
</comment>
<dbReference type="InterPro" id="IPR036291">
    <property type="entry name" value="NAD(P)-bd_dom_sf"/>
</dbReference>
<dbReference type="GO" id="GO:0008823">
    <property type="term" value="F:cupric reductase (NADH) activity"/>
    <property type="evidence" value="ECO:0000318"/>
    <property type="project" value="GO_Central"/>
</dbReference>
<evidence type="ECO:0000256" key="19">
    <source>
        <dbReference type="SAM" id="MobiDB-lite"/>
    </source>
</evidence>
<feature type="transmembrane region" description="Helical" evidence="20">
    <location>
        <begin position="215"/>
        <end position="235"/>
    </location>
</feature>
<evidence type="ECO:0000256" key="4">
    <source>
        <dbReference type="ARBA" id="ARBA00007729"/>
    </source>
</evidence>
<evidence type="ECO:0000256" key="6">
    <source>
        <dbReference type="ARBA" id="ARBA00022496"/>
    </source>
</evidence>
<feature type="compositionally biased region" description="Low complexity" evidence="19">
    <location>
        <begin position="436"/>
        <end position="447"/>
    </location>
</feature>
<evidence type="ECO:0000256" key="3">
    <source>
        <dbReference type="ARBA" id="ARBA00004608"/>
    </source>
</evidence>
<dbReference type="RefSeq" id="XP_031749274.1">
    <property type="nucleotide sequence ID" value="XM_031893414.1"/>
</dbReference>
<evidence type="ECO:0000256" key="7">
    <source>
        <dbReference type="ARBA" id="ARBA00022630"/>
    </source>
</evidence>
<keyword evidence="9" id="KW-0479">Metal-binding</keyword>
<evidence type="ECO:0000256" key="2">
    <source>
        <dbReference type="ARBA" id="ARBA00004127"/>
    </source>
</evidence>
<keyword evidence="8 20" id="KW-0812">Transmembrane</keyword>
<dbReference type="FunFam" id="3.40.50.720:FF:000051">
    <property type="entry name" value="STEAP2 metalloreductase"/>
    <property type="match status" value="1"/>
</dbReference>
<comment type="catalytic activity">
    <reaction evidence="17">
        <text>2 Cu(+) + NADP(+) + H(+) = 2 Cu(2+) + NADPH</text>
        <dbReference type="Rhea" id="RHEA:71771"/>
        <dbReference type="ChEBI" id="CHEBI:15378"/>
        <dbReference type="ChEBI" id="CHEBI:29036"/>
        <dbReference type="ChEBI" id="CHEBI:49552"/>
        <dbReference type="ChEBI" id="CHEBI:57783"/>
        <dbReference type="ChEBI" id="CHEBI:58349"/>
    </reaction>
    <physiologicalReaction direction="right-to-left" evidence="17">
        <dbReference type="Rhea" id="RHEA:71773"/>
    </physiologicalReaction>
</comment>
<dbReference type="PANTHER" id="PTHR14239:SF8">
    <property type="entry name" value="METALLOREDUCTASE STEAP3"/>
    <property type="match status" value="1"/>
</dbReference>
<dbReference type="GO" id="GO:0046872">
    <property type="term" value="F:metal ion binding"/>
    <property type="evidence" value="ECO:0007669"/>
    <property type="project" value="UniProtKB-KW"/>
</dbReference>
<evidence type="ECO:0000256" key="20">
    <source>
        <dbReference type="SAM" id="Phobius"/>
    </source>
</evidence>
<evidence type="ECO:0000256" key="13">
    <source>
        <dbReference type="ARBA" id="ARBA00023002"/>
    </source>
</evidence>
<feature type="transmembrane region" description="Helical" evidence="20">
    <location>
        <begin position="263"/>
        <end position="286"/>
    </location>
</feature>
<comment type="subcellular location">
    <subcellularLocation>
        <location evidence="2">Endomembrane system</location>
        <topology evidence="2">Multi-pass membrane protein</topology>
    </subcellularLocation>
    <subcellularLocation>
        <location evidence="3">Endosome membrane</location>
    </subcellularLocation>
</comment>
<keyword evidence="22" id="KW-1185">Reference proteome</keyword>
<dbReference type="PANTHER" id="PTHR14239">
    <property type="entry name" value="DUDULIN-RELATED"/>
    <property type="match status" value="1"/>
</dbReference>
<dbReference type="InterPro" id="IPR051267">
    <property type="entry name" value="STEAP_metalloreductase"/>
</dbReference>